<evidence type="ECO:0000256" key="1">
    <source>
        <dbReference type="SAM" id="MobiDB-lite"/>
    </source>
</evidence>
<sequence>MRSCDFDTPRASAISLPSMEATHGQIAEGSAGNYVLRPAEEDNLLSSYSGWTPINRSVTCLTPSQSQSIAHNAQQTLTPAVPVTPPASSSRVSGRGRKRNLDASPINHDQVAKKKPAKRSSTDKKRPKKSAATNRTVDYAHAVEPARSADQYSVPPKIQPDALLDAEPNMTPRLRCNALATPNATAKAGKQARQPSMAGRTDHATHLDREDSKSDTIDYCAEYDEIFSSLLDDAAHSTAVFSNFQASLHDMQHWSSLSSNEPANAKLQESNLKSTSEVTASSAAVAFDCLVEATNVQGQAAMLHKFKSPVTPKPQQLMDTTASPEPDRKPIVRSPFPSPVLNRSPVVGLSPGLLLRTCFRIGEAINQACHAAKNKQKVVFELYARIVSSQRDNDKQEFVFCDLFHEKLPHLRGTYSAAIWKHVDLYEYDSRRLLTEKRMCRCMGEIKRDGKEWVMIVFNIWQATWEDVEWVEGIVNA</sequence>
<comment type="caution">
    <text evidence="2">The sequence shown here is derived from an EMBL/GenBank/DDBJ whole genome shotgun (WGS) entry which is preliminary data.</text>
</comment>
<feature type="region of interest" description="Disordered" evidence="1">
    <location>
        <begin position="310"/>
        <end position="335"/>
    </location>
</feature>
<proteinExistence type="predicted"/>
<dbReference type="Proteomes" id="UP001152607">
    <property type="component" value="Unassembled WGS sequence"/>
</dbReference>
<protein>
    <submittedName>
        <fullName evidence="2">Uncharacterized protein</fullName>
    </submittedName>
</protein>
<dbReference type="OrthoDB" id="5397183at2759"/>
<accession>A0A9W4UBA7</accession>
<feature type="compositionally biased region" description="Basic and acidic residues" evidence="1">
    <location>
        <begin position="200"/>
        <end position="213"/>
    </location>
</feature>
<feature type="region of interest" description="Disordered" evidence="1">
    <location>
        <begin position="183"/>
        <end position="213"/>
    </location>
</feature>
<feature type="compositionally biased region" description="Polar residues" evidence="1">
    <location>
        <begin position="313"/>
        <end position="323"/>
    </location>
</feature>
<gene>
    <name evidence="2" type="ORF">PDIGIT_LOCUS5239</name>
</gene>
<dbReference type="EMBL" id="CAOQHR010000003">
    <property type="protein sequence ID" value="CAI6332208.1"/>
    <property type="molecule type" value="Genomic_DNA"/>
</dbReference>
<feature type="region of interest" description="Disordered" evidence="1">
    <location>
        <begin position="66"/>
        <end position="164"/>
    </location>
</feature>
<feature type="compositionally biased region" description="Low complexity" evidence="1">
    <location>
        <begin position="78"/>
        <end position="93"/>
    </location>
</feature>
<name>A0A9W4UBA7_9PLEO</name>
<reference evidence="2" key="1">
    <citation type="submission" date="2023-01" db="EMBL/GenBank/DDBJ databases">
        <authorList>
            <person name="Van Ghelder C."/>
            <person name="Rancurel C."/>
        </authorList>
    </citation>
    <scope>NUCLEOTIDE SEQUENCE</scope>
    <source>
        <strain evidence="2">CNCM I-4278</strain>
    </source>
</reference>
<evidence type="ECO:0000313" key="2">
    <source>
        <dbReference type="EMBL" id="CAI6332208.1"/>
    </source>
</evidence>
<organism evidence="2 3">
    <name type="scientific">Periconia digitata</name>
    <dbReference type="NCBI Taxonomy" id="1303443"/>
    <lineage>
        <taxon>Eukaryota</taxon>
        <taxon>Fungi</taxon>
        <taxon>Dikarya</taxon>
        <taxon>Ascomycota</taxon>
        <taxon>Pezizomycotina</taxon>
        <taxon>Dothideomycetes</taxon>
        <taxon>Pleosporomycetidae</taxon>
        <taxon>Pleosporales</taxon>
        <taxon>Massarineae</taxon>
        <taxon>Periconiaceae</taxon>
        <taxon>Periconia</taxon>
    </lineage>
</organism>
<keyword evidence="3" id="KW-1185">Reference proteome</keyword>
<feature type="compositionally biased region" description="Polar residues" evidence="1">
    <location>
        <begin position="66"/>
        <end position="77"/>
    </location>
</feature>
<dbReference type="AlphaFoldDB" id="A0A9W4UBA7"/>
<evidence type="ECO:0000313" key="3">
    <source>
        <dbReference type="Proteomes" id="UP001152607"/>
    </source>
</evidence>